<keyword evidence="4" id="KW-1185">Reference proteome</keyword>
<feature type="signal peptide" evidence="2">
    <location>
        <begin position="1"/>
        <end position="23"/>
    </location>
</feature>
<dbReference type="Proteomes" id="UP001642540">
    <property type="component" value="Unassembled WGS sequence"/>
</dbReference>
<feature type="compositionally biased region" description="Pro residues" evidence="1">
    <location>
        <begin position="71"/>
        <end position="94"/>
    </location>
</feature>
<reference evidence="3 4" key="1">
    <citation type="submission" date="2024-08" db="EMBL/GenBank/DDBJ databases">
        <authorList>
            <person name="Cucini C."/>
            <person name="Frati F."/>
        </authorList>
    </citation>
    <scope>NUCLEOTIDE SEQUENCE [LARGE SCALE GENOMIC DNA]</scope>
</reference>
<name>A0ABP1QY31_9HEXA</name>
<feature type="region of interest" description="Disordered" evidence="1">
    <location>
        <begin position="68"/>
        <end position="111"/>
    </location>
</feature>
<sequence>MARLWIYICCIAIIYQHVGTCNAAEAEKAPAAAAATDDEPTPAPEGEKGPDGRVLGLTKVFGIRIPFFDSPAPPLPAPPPPPPRPASGPSPNPGYPEADPYGSEFGEMGRK</sequence>
<protein>
    <submittedName>
        <fullName evidence="3">Uncharacterized protein</fullName>
    </submittedName>
</protein>
<evidence type="ECO:0000313" key="3">
    <source>
        <dbReference type="EMBL" id="CAL8110598.1"/>
    </source>
</evidence>
<gene>
    <name evidence="3" type="ORF">ODALV1_LOCUS14363</name>
</gene>
<comment type="caution">
    <text evidence="3">The sequence shown here is derived from an EMBL/GenBank/DDBJ whole genome shotgun (WGS) entry which is preliminary data.</text>
</comment>
<dbReference type="EMBL" id="CAXLJM020000046">
    <property type="protein sequence ID" value="CAL8110598.1"/>
    <property type="molecule type" value="Genomic_DNA"/>
</dbReference>
<organism evidence="3 4">
    <name type="scientific">Orchesella dallaii</name>
    <dbReference type="NCBI Taxonomy" id="48710"/>
    <lineage>
        <taxon>Eukaryota</taxon>
        <taxon>Metazoa</taxon>
        <taxon>Ecdysozoa</taxon>
        <taxon>Arthropoda</taxon>
        <taxon>Hexapoda</taxon>
        <taxon>Collembola</taxon>
        <taxon>Entomobryomorpha</taxon>
        <taxon>Entomobryoidea</taxon>
        <taxon>Orchesellidae</taxon>
        <taxon>Orchesellinae</taxon>
        <taxon>Orchesella</taxon>
    </lineage>
</organism>
<feature type="region of interest" description="Disordered" evidence="1">
    <location>
        <begin position="26"/>
        <end position="55"/>
    </location>
</feature>
<evidence type="ECO:0000313" key="4">
    <source>
        <dbReference type="Proteomes" id="UP001642540"/>
    </source>
</evidence>
<keyword evidence="2" id="KW-0732">Signal</keyword>
<feature type="chain" id="PRO_5045116318" evidence="2">
    <location>
        <begin position="24"/>
        <end position="111"/>
    </location>
</feature>
<accession>A0ABP1QY31</accession>
<evidence type="ECO:0000256" key="1">
    <source>
        <dbReference type="SAM" id="MobiDB-lite"/>
    </source>
</evidence>
<evidence type="ECO:0000256" key="2">
    <source>
        <dbReference type="SAM" id="SignalP"/>
    </source>
</evidence>
<proteinExistence type="predicted"/>